<accession>A0AAR5PXW7</accession>
<dbReference type="PROSITE" id="PS50254">
    <property type="entry name" value="REL_2"/>
    <property type="match status" value="2"/>
</dbReference>
<evidence type="ECO:0000256" key="3">
    <source>
        <dbReference type="PROSITE-ProRule" id="PRU00023"/>
    </source>
</evidence>
<dbReference type="EnsemblMetazoa" id="XM_019910281.1">
    <property type="protein sequence ID" value="XP_019765840.1"/>
    <property type="gene ID" value="LOC109541423"/>
</dbReference>
<dbReference type="InterPro" id="IPR014756">
    <property type="entry name" value="Ig_E-set"/>
</dbReference>
<dbReference type="InterPro" id="IPR036770">
    <property type="entry name" value="Ankyrin_rpt-contain_sf"/>
</dbReference>
<sequence length="589" mass="66973">MLFEQHSPDSSSHIDILNNCENDSWKFKKSSNEVLNMATYPTPPSSSGDSPQPIFLISSPNSQHYSVVSPEGSQHYIQAQIVSTNSSLMDMDDSPTSNVPYLKFLEQPTNKFRFRYKSEMAGTHGSLCGMNSDRIQVDISCARKQCSIREISGCVYSLHLRLPAFQIKGLAQEESKSINLNIVRLRFDAFVIKNGIRHPICPPIYSHGINNLKCALTGDLRIVRMDHCTSPAKGGQEIFLLVERVTKIFQCLFSILPNSEWLTPLHIAAHCRNDEFVEYLLQCKANPLIQDNNGRTALHMAIKSVASLSMLEMLLKKKFLNQLIDLEDYEGRTPLNLAIETRNLMAIKTFCLFGADVNKKHHKNGFTPLRHAIEMQYVEAIQLLLLHPMLDIGAQTDFQGLSPFQFAIMNSSSKEVMEIINKFAISKGIQIEVKKEIEDEESILPKKVQTLFQKFYGITCPYHTHYKITQLMEINLQEIELKHEVIEPIDNPELLYTNITNFTPKCLDEVSAILDDSGKYAHLADLLDLTHLLDAGVISSERSISKHLLQYAIEKDNVKILEIRNFLENLDEYKAVTIIDQMAHEFQLR</sequence>
<organism evidence="5 6">
    <name type="scientific">Dendroctonus ponderosae</name>
    <name type="common">Mountain pine beetle</name>
    <dbReference type="NCBI Taxonomy" id="77166"/>
    <lineage>
        <taxon>Eukaryota</taxon>
        <taxon>Metazoa</taxon>
        <taxon>Ecdysozoa</taxon>
        <taxon>Arthropoda</taxon>
        <taxon>Hexapoda</taxon>
        <taxon>Insecta</taxon>
        <taxon>Pterygota</taxon>
        <taxon>Neoptera</taxon>
        <taxon>Endopterygota</taxon>
        <taxon>Coleoptera</taxon>
        <taxon>Polyphaga</taxon>
        <taxon>Cucujiformia</taxon>
        <taxon>Curculionidae</taxon>
        <taxon>Scolytinae</taxon>
        <taxon>Dendroctonus</taxon>
    </lineage>
</organism>
<dbReference type="SUPFAM" id="SSF48403">
    <property type="entry name" value="Ankyrin repeat"/>
    <property type="match status" value="1"/>
</dbReference>
<dbReference type="Gene3D" id="2.60.40.340">
    <property type="entry name" value="Rel homology domain (RHD), DNA-binding domain"/>
    <property type="match status" value="2"/>
</dbReference>
<keyword evidence="2 3" id="KW-0040">ANK repeat</keyword>
<reference evidence="5" key="2">
    <citation type="submission" date="2024-08" db="UniProtKB">
        <authorList>
            <consortium name="EnsemblMetazoa"/>
        </authorList>
    </citation>
    <scope>IDENTIFICATION</scope>
</reference>
<dbReference type="SMART" id="SM00248">
    <property type="entry name" value="ANK"/>
    <property type="match status" value="5"/>
</dbReference>
<dbReference type="PANTHER" id="PTHR24198">
    <property type="entry name" value="ANKYRIN REPEAT AND PROTEIN KINASE DOMAIN-CONTAINING PROTEIN"/>
    <property type="match status" value="1"/>
</dbReference>
<dbReference type="PANTHER" id="PTHR24198:SF165">
    <property type="entry name" value="ANKYRIN REPEAT-CONTAINING PROTEIN-RELATED"/>
    <property type="match status" value="1"/>
</dbReference>
<dbReference type="Pfam" id="PF12796">
    <property type="entry name" value="Ank_2"/>
    <property type="match status" value="2"/>
</dbReference>
<dbReference type="SUPFAM" id="SSF81296">
    <property type="entry name" value="E set domains"/>
    <property type="match status" value="1"/>
</dbReference>
<dbReference type="InterPro" id="IPR002110">
    <property type="entry name" value="Ankyrin_rpt"/>
</dbReference>
<dbReference type="GO" id="GO:0006357">
    <property type="term" value="P:regulation of transcription by RNA polymerase II"/>
    <property type="evidence" value="ECO:0007669"/>
    <property type="project" value="UniProtKB-ARBA"/>
</dbReference>
<dbReference type="InterPro" id="IPR008967">
    <property type="entry name" value="p53-like_TF_DNA-bd_sf"/>
</dbReference>
<feature type="domain" description="RHD" evidence="4">
    <location>
        <begin position="97"/>
        <end position="119"/>
    </location>
</feature>
<dbReference type="InterPro" id="IPR037059">
    <property type="entry name" value="RHD_DNA_bind_dom_sf"/>
</dbReference>
<proteinExistence type="predicted"/>
<protein>
    <recommendedName>
        <fullName evidence="4">RHD domain-containing protein</fullName>
    </recommendedName>
</protein>
<dbReference type="InterPro" id="IPR011539">
    <property type="entry name" value="RHD_DNA_bind_dom"/>
</dbReference>
<evidence type="ECO:0000313" key="5">
    <source>
        <dbReference type="EnsemblMetazoa" id="XP_019765840.1"/>
    </source>
</evidence>
<dbReference type="AlphaFoldDB" id="A0AAR5PXW7"/>
<dbReference type="Gene3D" id="1.25.40.20">
    <property type="entry name" value="Ankyrin repeat-containing domain"/>
    <property type="match status" value="1"/>
</dbReference>
<evidence type="ECO:0000256" key="1">
    <source>
        <dbReference type="ARBA" id="ARBA00022737"/>
    </source>
</evidence>
<dbReference type="PROSITE" id="PS50297">
    <property type="entry name" value="ANK_REP_REGION"/>
    <property type="match status" value="1"/>
</dbReference>
<evidence type="ECO:0000313" key="6">
    <source>
        <dbReference type="Proteomes" id="UP000019118"/>
    </source>
</evidence>
<dbReference type="GO" id="GO:0003700">
    <property type="term" value="F:DNA-binding transcription factor activity"/>
    <property type="evidence" value="ECO:0007669"/>
    <property type="project" value="InterPro"/>
</dbReference>
<reference evidence="6" key="1">
    <citation type="journal article" date="2013" name="Genome Biol.">
        <title>Draft genome of the mountain pine beetle, Dendroctonus ponderosae Hopkins, a major forest pest.</title>
        <authorList>
            <person name="Keeling C.I."/>
            <person name="Yuen M.M."/>
            <person name="Liao N.Y."/>
            <person name="Docking T.R."/>
            <person name="Chan S.K."/>
            <person name="Taylor G.A."/>
            <person name="Palmquist D.L."/>
            <person name="Jackman S.D."/>
            <person name="Nguyen A."/>
            <person name="Li M."/>
            <person name="Henderson H."/>
            <person name="Janes J.K."/>
            <person name="Zhao Y."/>
            <person name="Pandoh P."/>
            <person name="Moore R."/>
            <person name="Sperling F.A."/>
            <person name="Huber D.P."/>
            <person name="Birol I."/>
            <person name="Jones S.J."/>
            <person name="Bohlmann J."/>
        </authorList>
    </citation>
    <scope>NUCLEOTIDE SEQUENCE</scope>
</reference>
<feature type="repeat" description="ANK" evidence="3">
    <location>
        <begin position="260"/>
        <end position="292"/>
    </location>
</feature>
<evidence type="ECO:0000256" key="2">
    <source>
        <dbReference type="ARBA" id="ARBA00023043"/>
    </source>
</evidence>
<dbReference type="PROSITE" id="PS50088">
    <property type="entry name" value="ANK_REPEAT"/>
    <property type="match status" value="2"/>
</dbReference>
<dbReference type="GO" id="GO:0003677">
    <property type="term" value="F:DNA binding"/>
    <property type="evidence" value="ECO:0007669"/>
    <property type="project" value="InterPro"/>
</dbReference>
<keyword evidence="1" id="KW-0677">Repeat</keyword>
<name>A0AAR5PXW7_DENPD</name>
<feature type="repeat" description="ANK" evidence="3">
    <location>
        <begin position="330"/>
        <end position="362"/>
    </location>
</feature>
<dbReference type="Proteomes" id="UP000019118">
    <property type="component" value="Unassembled WGS sequence"/>
</dbReference>
<feature type="domain" description="RHD" evidence="4">
    <location>
        <begin position="137"/>
        <end position="216"/>
    </location>
</feature>
<keyword evidence="6" id="KW-1185">Reference proteome</keyword>
<dbReference type="SUPFAM" id="SSF49417">
    <property type="entry name" value="p53-like transcription factors"/>
    <property type="match status" value="1"/>
</dbReference>
<evidence type="ECO:0000259" key="4">
    <source>
        <dbReference type="PROSITE" id="PS50254"/>
    </source>
</evidence>